<dbReference type="OrthoDB" id="265776at2759"/>
<evidence type="ECO:0000313" key="5">
    <source>
        <dbReference type="EMBL" id="CAD5118593.1"/>
    </source>
</evidence>
<dbReference type="GO" id="GO:0006508">
    <property type="term" value="P:proteolysis"/>
    <property type="evidence" value="ECO:0007669"/>
    <property type="project" value="UniProtKB-KW"/>
</dbReference>
<dbReference type="InterPro" id="IPR038765">
    <property type="entry name" value="Papain-like_cys_pep_sf"/>
</dbReference>
<evidence type="ECO:0000256" key="2">
    <source>
        <dbReference type="RuleBase" id="RU366025"/>
    </source>
</evidence>
<dbReference type="PROSITE" id="PS50235">
    <property type="entry name" value="USP_3"/>
    <property type="match status" value="1"/>
</dbReference>
<feature type="region of interest" description="Disordered" evidence="3">
    <location>
        <begin position="685"/>
        <end position="711"/>
    </location>
</feature>
<keyword evidence="2" id="KW-0788">Thiol protease</keyword>
<comment type="similarity">
    <text evidence="2">Belongs to the peptidase C19 family.</text>
</comment>
<feature type="compositionally biased region" description="Gly residues" evidence="3">
    <location>
        <begin position="1"/>
        <end position="10"/>
    </location>
</feature>
<dbReference type="SUPFAM" id="SSF54001">
    <property type="entry name" value="Cysteine proteinases"/>
    <property type="match status" value="1"/>
</dbReference>
<dbReference type="PROSITE" id="PS00973">
    <property type="entry name" value="USP_2"/>
    <property type="match status" value="1"/>
</dbReference>
<name>A0A7I8VQM4_9ANNE</name>
<evidence type="ECO:0000259" key="4">
    <source>
        <dbReference type="PROSITE" id="PS50235"/>
    </source>
</evidence>
<proteinExistence type="inferred from homology"/>
<dbReference type="EC" id="3.4.19.12" evidence="2"/>
<dbReference type="PROSITE" id="PS00972">
    <property type="entry name" value="USP_1"/>
    <property type="match status" value="1"/>
</dbReference>
<gene>
    <name evidence="5" type="ORF">DGYR_LOCUS6947</name>
</gene>
<dbReference type="InterPro" id="IPR050185">
    <property type="entry name" value="Ub_carboxyl-term_hydrolase"/>
</dbReference>
<dbReference type="InterPro" id="IPR001394">
    <property type="entry name" value="Peptidase_C19_UCH"/>
</dbReference>
<dbReference type="Gene3D" id="3.90.70.10">
    <property type="entry name" value="Cysteine proteinases"/>
    <property type="match status" value="2"/>
</dbReference>
<accession>A0A7I8VQM4</accession>
<reference evidence="5 6" key="1">
    <citation type="submission" date="2020-08" db="EMBL/GenBank/DDBJ databases">
        <authorList>
            <person name="Hejnol A."/>
        </authorList>
    </citation>
    <scope>NUCLEOTIDE SEQUENCE [LARGE SCALE GENOMIC DNA]</scope>
</reference>
<comment type="catalytic activity">
    <reaction evidence="1 2">
        <text>Thiol-dependent hydrolysis of ester, thioester, amide, peptide and isopeptide bonds formed by the C-terminal Gly of ubiquitin (a 76-residue protein attached to proteins as an intracellular targeting signal).</text>
        <dbReference type="EC" id="3.4.19.12"/>
    </reaction>
</comment>
<keyword evidence="2" id="KW-0645">Protease</keyword>
<dbReference type="Pfam" id="PF00443">
    <property type="entry name" value="UCH"/>
    <property type="match status" value="1"/>
</dbReference>
<keyword evidence="2" id="KW-0833">Ubl conjugation pathway</keyword>
<evidence type="ECO:0000313" key="6">
    <source>
        <dbReference type="Proteomes" id="UP000549394"/>
    </source>
</evidence>
<dbReference type="Proteomes" id="UP000549394">
    <property type="component" value="Unassembled WGS sequence"/>
</dbReference>
<feature type="region of interest" description="Disordered" evidence="3">
    <location>
        <begin position="1"/>
        <end position="38"/>
    </location>
</feature>
<dbReference type="EMBL" id="CAJFCJ010000009">
    <property type="protein sequence ID" value="CAD5118593.1"/>
    <property type="molecule type" value="Genomic_DNA"/>
</dbReference>
<protein>
    <recommendedName>
        <fullName evidence="2">Ubiquitin carboxyl-terminal hydrolase</fullName>
        <ecNumber evidence="2">3.4.19.12</ecNumber>
    </recommendedName>
</protein>
<dbReference type="PANTHER" id="PTHR21646">
    <property type="entry name" value="UBIQUITIN CARBOXYL-TERMINAL HYDROLASE"/>
    <property type="match status" value="1"/>
</dbReference>
<evidence type="ECO:0000256" key="1">
    <source>
        <dbReference type="ARBA" id="ARBA00000707"/>
    </source>
</evidence>
<feature type="compositionally biased region" description="Polar residues" evidence="3">
    <location>
        <begin position="692"/>
        <end position="706"/>
    </location>
</feature>
<comment type="caution">
    <text evidence="5">The sequence shown here is derived from an EMBL/GenBank/DDBJ whole genome shotgun (WGS) entry which is preliminary data.</text>
</comment>
<dbReference type="GO" id="GO:0016579">
    <property type="term" value="P:protein deubiquitination"/>
    <property type="evidence" value="ECO:0007669"/>
    <property type="project" value="InterPro"/>
</dbReference>
<keyword evidence="2" id="KW-0378">Hydrolase</keyword>
<dbReference type="InterPro" id="IPR028889">
    <property type="entry name" value="USP"/>
</dbReference>
<feature type="domain" description="USP" evidence="4">
    <location>
        <begin position="73"/>
        <end position="633"/>
    </location>
</feature>
<dbReference type="InterPro" id="IPR018200">
    <property type="entry name" value="USP_CS"/>
</dbReference>
<dbReference type="AlphaFoldDB" id="A0A7I8VQM4"/>
<dbReference type="GO" id="GO:0004843">
    <property type="term" value="F:cysteine-type deubiquitinase activity"/>
    <property type="evidence" value="ECO:0007669"/>
    <property type="project" value="UniProtKB-UniRule"/>
</dbReference>
<organism evidence="5 6">
    <name type="scientific">Dimorphilus gyrociliatus</name>
    <dbReference type="NCBI Taxonomy" id="2664684"/>
    <lineage>
        <taxon>Eukaryota</taxon>
        <taxon>Metazoa</taxon>
        <taxon>Spiralia</taxon>
        <taxon>Lophotrochozoa</taxon>
        <taxon>Annelida</taxon>
        <taxon>Polychaeta</taxon>
        <taxon>Polychaeta incertae sedis</taxon>
        <taxon>Dinophilidae</taxon>
        <taxon>Dimorphilus</taxon>
    </lineage>
</organism>
<dbReference type="PANTHER" id="PTHR21646:SF14">
    <property type="entry name" value="FI05488P"/>
    <property type="match status" value="1"/>
</dbReference>
<sequence length="735" mass="83286">MADGVPGGRQGSLNFDSPHLISSHRPVDTLSRRTPQKKRSLASVIKKFFLKSSKDDEKQKMLRLAQNANAGIVGLYNHGNTCYMNAVLQCLSHTLEVTKYFVLNKYKQDVLKRIGNSQELSDSLSRVLKSLWTNGYKSEISSSFKHIIGKKAVQYSGTEQHDAHEFLLWLLDNLHDEMNIAKSTKNKKISTRKTVIRDDAKAAEEALSNQSKCNKSFIYDRFQALYRSSITCPMCNKCSNTFDPFLSLSLPLPHQGRRPVFIVIVYLPETLHSFPKQLKVGMLMDADENIQRLREVVAEDTNISHKNLILAEIYYDGFHRTLTDELSINSIHEADPIYAIQTLPPSQNSSYILIVLITSLGGRRFGSPLTFSFDRLATYSDLSGYISQLIRTNSEAVSLKVISSDGSKELPRDVEHPLLVAEVEKILEEHIPSSGPVHIKMVAEFQDEIQSGLAHQTVDEHESVEQVRVANASNPICTLYDCLQLYTKDERLEDDTWMCPNCNKRPAKPNKVLKFWSTPDMLVIHLKRFRQIAPTARRVKVDLLVTYPITGLDLSKYVCESSHRFKSPHNQHIYDLVGVVNHYGNMLGGHYTAVCRSGHPDKKWHIYDDKQVNKIMESEVVTSSAYMLFYRKCSLPPVNLDWIPNSPPHNISNLRRSNLTRSLERINIAEPANQRVIQSYGTISRMRRDSSAPEQLNTPHNSSNISAPAATLPRRPVVETQPNFQSLTIIQESSV</sequence>
<evidence type="ECO:0000256" key="3">
    <source>
        <dbReference type="SAM" id="MobiDB-lite"/>
    </source>
</evidence>
<keyword evidence="6" id="KW-1185">Reference proteome</keyword>